<feature type="region of interest" description="Disordered" evidence="1">
    <location>
        <begin position="15"/>
        <end position="35"/>
    </location>
</feature>
<evidence type="ECO:0000313" key="2">
    <source>
        <dbReference type="EMBL" id="PMD30196.1"/>
    </source>
</evidence>
<reference evidence="2 3" key="1">
    <citation type="submission" date="2016-04" db="EMBL/GenBank/DDBJ databases">
        <title>A degradative enzymes factory behind the ericoid mycorrhizal symbiosis.</title>
        <authorList>
            <consortium name="DOE Joint Genome Institute"/>
            <person name="Martino E."/>
            <person name="Morin E."/>
            <person name="Grelet G."/>
            <person name="Kuo A."/>
            <person name="Kohler A."/>
            <person name="Daghino S."/>
            <person name="Barry K."/>
            <person name="Choi C."/>
            <person name="Cichocki N."/>
            <person name="Clum A."/>
            <person name="Copeland A."/>
            <person name="Hainaut M."/>
            <person name="Haridas S."/>
            <person name="Labutti K."/>
            <person name="Lindquist E."/>
            <person name="Lipzen A."/>
            <person name="Khouja H.-R."/>
            <person name="Murat C."/>
            <person name="Ohm R."/>
            <person name="Olson A."/>
            <person name="Spatafora J."/>
            <person name="Veneault-Fourrey C."/>
            <person name="Henrissat B."/>
            <person name="Grigoriev I."/>
            <person name="Martin F."/>
            <person name="Perotto S."/>
        </authorList>
    </citation>
    <scope>NUCLEOTIDE SEQUENCE [LARGE SCALE GENOMIC DNA]</scope>
    <source>
        <strain evidence="2 3">F</strain>
    </source>
</reference>
<evidence type="ECO:0000256" key="1">
    <source>
        <dbReference type="SAM" id="MobiDB-lite"/>
    </source>
</evidence>
<evidence type="ECO:0000313" key="3">
    <source>
        <dbReference type="Proteomes" id="UP000235786"/>
    </source>
</evidence>
<organism evidence="2 3">
    <name type="scientific">Hyaloscypha variabilis (strain UAMH 11265 / GT02V1 / F)</name>
    <name type="common">Meliniomyces variabilis</name>
    <dbReference type="NCBI Taxonomy" id="1149755"/>
    <lineage>
        <taxon>Eukaryota</taxon>
        <taxon>Fungi</taxon>
        <taxon>Dikarya</taxon>
        <taxon>Ascomycota</taxon>
        <taxon>Pezizomycotina</taxon>
        <taxon>Leotiomycetes</taxon>
        <taxon>Helotiales</taxon>
        <taxon>Hyaloscyphaceae</taxon>
        <taxon>Hyaloscypha</taxon>
        <taxon>Hyaloscypha variabilis</taxon>
    </lineage>
</organism>
<dbReference type="Proteomes" id="UP000235786">
    <property type="component" value="Unassembled WGS sequence"/>
</dbReference>
<dbReference type="OrthoDB" id="3545725at2759"/>
<gene>
    <name evidence="2" type="ORF">L207DRAFT_641773</name>
</gene>
<accession>A0A2J6QVA6</accession>
<protein>
    <submittedName>
        <fullName evidence="2">Uncharacterized protein</fullName>
    </submittedName>
</protein>
<proteinExistence type="predicted"/>
<name>A0A2J6QVA6_HYAVF</name>
<dbReference type="AlphaFoldDB" id="A0A2J6QVA6"/>
<dbReference type="EMBL" id="KZ613968">
    <property type="protein sequence ID" value="PMD30196.1"/>
    <property type="molecule type" value="Genomic_DNA"/>
</dbReference>
<sequence>MPLLSILRNMRTRISKSNSNSNSNPEPPPYLEPLPHIQSSSVPQWLWTNAECRRWLHLVCYITLGLSYEQSADIAQRFEGCGPNIYTLKWEKWLELWGNRERAEGVWSLLVSMRRRKGAVPKGVRIRTYSKR</sequence>
<keyword evidence="3" id="KW-1185">Reference proteome</keyword>